<sequence length="163" mass="18329">MIAYTLTDHECATVQQGLEYLSRYSLDAQDRHTAKLLVELFSQSDRISFRIGVLKEFDPGPRVDQIGVLLTAIGSDFDAGWGHFSQGHHVRVPVTMAHIAELAFPIIDQLEIHFGHIWWDQIEQLVIRQTYPTPEGCPNVEEVWDVLSGMGFSGDPLEVPSRG</sequence>
<dbReference type="OrthoDB" id="3852548at2"/>
<name>A0A5R9BDB2_9MICC</name>
<evidence type="ECO:0000313" key="2">
    <source>
        <dbReference type="Proteomes" id="UP000310458"/>
    </source>
</evidence>
<keyword evidence="2" id="KW-1185">Reference proteome</keyword>
<dbReference type="RefSeq" id="WP_138252305.1">
    <property type="nucleotide sequence ID" value="NZ_VAVZ01000008.1"/>
</dbReference>
<reference evidence="1 2" key="1">
    <citation type="submission" date="2019-05" db="EMBL/GenBank/DDBJ databases">
        <title>Nesterenkonia sp. GY074 isolated from the Southern Atlantic Ocean.</title>
        <authorList>
            <person name="Zhang G."/>
        </authorList>
    </citation>
    <scope>NUCLEOTIDE SEQUENCE [LARGE SCALE GENOMIC DNA]</scope>
    <source>
        <strain evidence="1 2">GY074</strain>
    </source>
</reference>
<evidence type="ECO:0000313" key="1">
    <source>
        <dbReference type="EMBL" id="TLP98617.1"/>
    </source>
</evidence>
<protein>
    <submittedName>
        <fullName evidence="1">Uncharacterized protein</fullName>
    </submittedName>
</protein>
<accession>A0A5R9BDB2</accession>
<dbReference type="AlphaFoldDB" id="A0A5R9BDB2"/>
<proteinExistence type="predicted"/>
<gene>
    <name evidence="1" type="ORF">FEF26_04260</name>
</gene>
<dbReference type="Proteomes" id="UP000310458">
    <property type="component" value="Unassembled WGS sequence"/>
</dbReference>
<comment type="caution">
    <text evidence="1">The sequence shown here is derived from an EMBL/GenBank/DDBJ whole genome shotgun (WGS) entry which is preliminary data.</text>
</comment>
<dbReference type="EMBL" id="VAVZ01000008">
    <property type="protein sequence ID" value="TLP98617.1"/>
    <property type="molecule type" value="Genomic_DNA"/>
</dbReference>
<organism evidence="1 2">
    <name type="scientific">Nesterenkonia salmonea</name>
    <dbReference type="NCBI Taxonomy" id="1804987"/>
    <lineage>
        <taxon>Bacteria</taxon>
        <taxon>Bacillati</taxon>
        <taxon>Actinomycetota</taxon>
        <taxon>Actinomycetes</taxon>
        <taxon>Micrococcales</taxon>
        <taxon>Micrococcaceae</taxon>
        <taxon>Nesterenkonia</taxon>
    </lineage>
</organism>